<dbReference type="EC" id="2.5.1.54" evidence="4"/>
<dbReference type="AlphaFoldDB" id="A0A8J6NSF3"/>
<dbReference type="PANTHER" id="PTHR43018:SF2">
    <property type="entry name" value="PHOSPHO-2-DEHYDRO-3-DEOXYHEPTONATE ALDOLASE"/>
    <property type="match status" value="1"/>
</dbReference>
<feature type="domain" description="DAHP synthetase I/KDSA" evidence="2">
    <location>
        <begin position="88"/>
        <end position="330"/>
    </location>
</feature>
<gene>
    <name evidence="4" type="primary">aroF</name>
    <name evidence="4" type="ORF">H8E29_16890</name>
</gene>
<dbReference type="EMBL" id="JACNJN010000212">
    <property type="protein sequence ID" value="MBC8336934.1"/>
    <property type="molecule type" value="Genomic_DNA"/>
</dbReference>
<reference evidence="4 5" key="1">
    <citation type="submission" date="2020-08" db="EMBL/GenBank/DDBJ databases">
        <title>Bridging the membrane lipid divide: bacteria of the FCB group superphylum have the potential to synthesize archaeal ether lipids.</title>
        <authorList>
            <person name="Villanueva L."/>
            <person name="Von Meijenfeldt F.A.B."/>
            <person name="Westbye A.B."/>
            <person name="Yadav S."/>
            <person name="Hopmans E.C."/>
            <person name="Dutilh B.E."/>
            <person name="Sinninghe Damste J.S."/>
        </authorList>
    </citation>
    <scope>NUCLEOTIDE SEQUENCE [LARGE SCALE GENOMIC DNA]</scope>
    <source>
        <strain evidence="4">NIOZ-UU36</strain>
    </source>
</reference>
<dbReference type="GO" id="GO:0009073">
    <property type="term" value="P:aromatic amino acid family biosynthetic process"/>
    <property type="evidence" value="ECO:0007669"/>
    <property type="project" value="InterPro"/>
</dbReference>
<proteinExistence type="predicted"/>
<organism evidence="4 5">
    <name type="scientific">Candidatus Desulfolinea nitratireducens</name>
    <dbReference type="NCBI Taxonomy" id="2841698"/>
    <lineage>
        <taxon>Bacteria</taxon>
        <taxon>Bacillati</taxon>
        <taxon>Chloroflexota</taxon>
        <taxon>Anaerolineae</taxon>
        <taxon>Anaerolineales</taxon>
        <taxon>Anaerolineales incertae sedis</taxon>
        <taxon>Candidatus Desulfolinea</taxon>
    </lineage>
</organism>
<dbReference type="GO" id="GO:0003849">
    <property type="term" value="F:3-deoxy-7-phosphoheptulonate synthase activity"/>
    <property type="evidence" value="ECO:0007669"/>
    <property type="project" value="UniProtKB-EC"/>
</dbReference>
<dbReference type="InterPro" id="IPR013785">
    <property type="entry name" value="Aldolase_TIM"/>
</dbReference>
<keyword evidence="1 4" id="KW-0808">Transferase</keyword>
<dbReference type="Pfam" id="PF18152">
    <property type="entry name" value="DAHP_snth_FXD"/>
    <property type="match status" value="1"/>
</dbReference>
<evidence type="ECO:0000313" key="5">
    <source>
        <dbReference type="Proteomes" id="UP000614469"/>
    </source>
</evidence>
<accession>A0A8J6NSF3</accession>
<name>A0A8J6NSF3_9CHLR</name>
<dbReference type="InterPro" id="IPR006268">
    <property type="entry name" value="DAHP_syn_2"/>
</dbReference>
<evidence type="ECO:0000259" key="3">
    <source>
        <dbReference type="Pfam" id="PF18152"/>
    </source>
</evidence>
<evidence type="ECO:0000313" key="4">
    <source>
        <dbReference type="EMBL" id="MBC8336934.1"/>
    </source>
</evidence>
<dbReference type="NCBIfam" id="NF006421">
    <property type="entry name" value="PRK08673.1"/>
    <property type="match status" value="1"/>
</dbReference>
<dbReference type="InterPro" id="IPR041071">
    <property type="entry name" value="DAHP_snth_FXD"/>
</dbReference>
<dbReference type="PANTHER" id="PTHR43018">
    <property type="entry name" value="PHOSPHO-2-DEHYDRO-3-DEOXYHEPTONATE ALDOLASE"/>
    <property type="match status" value="1"/>
</dbReference>
<comment type="caution">
    <text evidence="4">The sequence shown here is derived from an EMBL/GenBank/DDBJ whole genome shotgun (WGS) entry which is preliminary data.</text>
</comment>
<dbReference type="Proteomes" id="UP000614469">
    <property type="component" value="Unassembled WGS sequence"/>
</dbReference>
<dbReference type="NCBIfam" id="NF009239">
    <property type="entry name" value="PRK12595.1"/>
    <property type="match status" value="1"/>
</dbReference>
<evidence type="ECO:0000259" key="2">
    <source>
        <dbReference type="Pfam" id="PF00793"/>
    </source>
</evidence>
<protein>
    <submittedName>
        <fullName evidence="4">3-deoxy-7-phosphoheptulonate synthase</fullName>
        <ecNumber evidence="4">2.5.1.54</ecNumber>
    </submittedName>
</protein>
<dbReference type="NCBIfam" id="TIGR01361">
    <property type="entry name" value="DAHP_synth_Bsub"/>
    <property type="match status" value="1"/>
</dbReference>
<feature type="domain" description="DAHP synthase ferredoxin-like" evidence="3">
    <location>
        <begin position="1"/>
        <end position="67"/>
    </location>
</feature>
<dbReference type="Gene3D" id="3.30.70.1140">
    <property type="entry name" value="Phospho-2-dehydro-3-deoxyheptonate aldolase, domain 1"/>
    <property type="match status" value="1"/>
</dbReference>
<dbReference type="Gene3D" id="3.20.20.70">
    <property type="entry name" value="Aldolase class I"/>
    <property type="match status" value="1"/>
</dbReference>
<evidence type="ECO:0000256" key="1">
    <source>
        <dbReference type="ARBA" id="ARBA00022679"/>
    </source>
</evidence>
<sequence>MMIIMKTTATKAEVRHVLQRVKDLNLHPHRIAGSERNVIGVVGDGRPVEPTAFIRLPGVASVIPISKPYKLASREFYPENTLIPIGEHVVGNGTPIIIGGPCAVESREQILEVAQSIKAAGAHALRGGAFKPRTSPYSFQGMGEEGLKLLAEARDLTGLPIVTEVTSPELVPLVADYAEVLQIGARNMQNYALLKAAGISNRTVLLKRGMSATINDLLMAAEYILSKGNQNVILCERGIRTFETATRNTTDINAIPVLQALTHLPVILDPSHSTGHWEYVSALARSGIAAGADGIIVEVHPDPANALSDGEQSLKPKRFTTLVKQVNAIADALKMAEISTNPLQ</sequence>
<dbReference type="SUPFAM" id="SSF51569">
    <property type="entry name" value="Aldolase"/>
    <property type="match status" value="1"/>
</dbReference>
<dbReference type="InterPro" id="IPR006218">
    <property type="entry name" value="DAHP1/KDSA"/>
</dbReference>
<dbReference type="Pfam" id="PF00793">
    <property type="entry name" value="DAHP_synth_1"/>
    <property type="match status" value="1"/>
</dbReference>
<dbReference type="GO" id="GO:0016832">
    <property type="term" value="F:aldehyde-lyase activity"/>
    <property type="evidence" value="ECO:0007669"/>
    <property type="project" value="InterPro"/>
</dbReference>
<dbReference type="InterPro" id="IPR052899">
    <property type="entry name" value="Class-I_DAHP_synthase"/>
</dbReference>